<evidence type="ECO:0000256" key="4">
    <source>
        <dbReference type="ARBA" id="ARBA00023012"/>
    </source>
</evidence>
<dbReference type="Gene3D" id="3.40.50.300">
    <property type="entry name" value="P-loop containing nucleotide triphosphate hydrolases"/>
    <property type="match status" value="1"/>
</dbReference>
<keyword evidence="2" id="KW-0547">Nucleotide-binding</keyword>
<evidence type="ECO:0000256" key="3">
    <source>
        <dbReference type="ARBA" id="ARBA00022840"/>
    </source>
</evidence>
<dbReference type="RefSeq" id="WP_121240155.1">
    <property type="nucleotide sequence ID" value="NZ_BHVV01000001.1"/>
</dbReference>
<dbReference type="Pfam" id="PF14532">
    <property type="entry name" value="Sigma54_activ_2"/>
    <property type="match status" value="1"/>
</dbReference>
<sequence length="412" mass="44664">MAQILVVDDEVGIRELLSEILRDEGHDVRLAENAGAARAARAAARPDLVLLDIWMPDTDGITLLKEWVANGQLNMPVVMMSGHGTIDTAVEATRIGAIDFLEKPIGMQKLLAAVQRALDRSHKPGAGSLSLAAFPRSAPLKDLKKRLEQLAAKSRTVLLRAGPAGFVELAGRTLQPPGRAWVDVAADSNPITLDALQAAAGGVLWCEELGRLTRLQQKNLAFAAERLEKFDLHLVAASSHDLAALTALGWDEAPLRRLFEVWLGVPSLAEIRDEIPDIAAHLLTQLVEAGESPLRRLSTAAQNALRQHAWPGGYGELKSVVKSLALGALEEEIGGEDVTRLLTPVPDGAPKTPAGLAVEMLALPLREARETFERIYFEYHLGLDGGNMTRLAETTGLERTHLYRKLKDLGLR</sequence>
<dbReference type="GO" id="GO:0006355">
    <property type="term" value="P:regulation of DNA-templated transcription"/>
    <property type="evidence" value="ECO:0007669"/>
    <property type="project" value="InterPro"/>
</dbReference>
<dbReference type="FunFam" id="3.40.50.2300:FF:000018">
    <property type="entry name" value="DNA-binding transcriptional regulator NtrC"/>
    <property type="match status" value="1"/>
</dbReference>
<comment type="caution">
    <text evidence="10">The sequence shown here is derived from an EMBL/GenBank/DDBJ whole genome shotgun (WGS) entry which is preliminary data.</text>
</comment>
<evidence type="ECO:0000256" key="6">
    <source>
        <dbReference type="ARBA" id="ARBA00023163"/>
    </source>
</evidence>
<dbReference type="PANTHER" id="PTHR32071">
    <property type="entry name" value="TRANSCRIPTIONAL REGULATORY PROTEIN"/>
    <property type="match status" value="1"/>
</dbReference>
<dbReference type="OrthoDB" id="9808843at2"/>
<dbReference type="InterPro" id="IPR027417">
    <property type="entry name" value="P-loop_NTPase"/>
</dbReference>
<dbReference type="CDD" id="cd17550">
    <property type="entry name" value="REC_NtrX-like"/>
    <property type="match status" value="1"/>
</dbReference>
<keyword evidence="4" id="KW-0902">Two-component regulatory system</keyword>
<dbReference type="GO" id="GO:0003677">
    <property type="term" value="F:DNA binding"/>
    <property type="evidence" value="ECO:0007669"/>
    <property type="project" value="UniProtKB-KW"/>
</dbReference>
<dbReference type="SUPFAM" id="SSF52540">
    <property type="entry name" value="P-loop containing nucleoside triphosphate hydrolases"/>
    <property type="match status" value="1"/>
</dbReference>
<dbReference type="SUPFAM" id="SSF46689">
    <property type="entry name" value="Homeodomain-like"/>
    <property type="match status" value="1"/>
</dbReference>
<protein>
    <submittedName>
        <fullName evidence="10">DNA-binding NtrC family response regulator</fullName>
    </submittedName>
</protein>
<feature type="domain" description="Response regulatory" evidence="9">
    <location>
        <begin position="3"/>
        <end position="118"/>
    </location>
</feature>
<evidence type="ECO:0000313" key="10">
    <source>
        <dbReference type="EMBL" id="RLJ68238.1"/>
    </source>
</evidence>
<name>A0A497XPE4_9PROT</name>
<accession>A0A497XPE4</accession>
<dbReference type="Gene3D" id="1.10.8.60">
    <property type="match status" value="1"/>
</dbReference>
<feature type="domain" description="Sigma-54 factor interaction" evidence="8">
    <location>
        <begin position="196"/>
        <end position="326"/>
    </location>
</feature>
<dbReference type="Pfam" id="PF25601">
    <property type="entry name" value="AAA_lid_14"/>
    <property type="match status" value="1"/>
</dbReference>
<organism evidence="10 11">
    <name type="scientific">Sulfurisoma sediminicola</name>
    <dbReference type="NCBI Taxonomy" id="1381557"/>
    <lineage>
        <taxon>Bacteria</taxon>
        <taxon>Pseudomonadati</taxon>
        <taxon>Pseudomonadota</taxon>
        <taxon>Betaproteobacteria</taxon>
        <taxon>Nitrosomonadales</taxon>
        <taxon>Sterolibacteriaceae</taxon>
        <taxon>Sulfurisoma</taxon>
    </lineage>
</organism>
<dbReference type="EMBL" id="RCCI01000004">
    <property type="protein sequence ID" value="RLJ68238.1"/>
    <property type="molecule type" value="Genomic_DNA"/>
</dbReference>
<dbReference type="PROSITE" id="PS50110">
    <property type="entry name" value="RESPONSE_REGULATORY"/>
    <property type="match status" value="1"/>
</dbReference>
<evidence type="ECO:0000259" key="8">
    <source>
        <dbReference type="PROSITE" id="PS50045"/>
    </source>
</evidence>
<dbReference type="InterPro" id="IPR002078">
    <property type="entry name" value="Sigma_54_int"/>
</dbReference>
<evidence type="ECO:0000256" key="7">
    <source>
        <dbReference type="PROSITE-ProRule" id="PRU00169"/>
    </source>
</evidence>
<dbReference type="GO" id="GO:0000160">
    <property type="term" value="P:phosphorelay signal transduction system"/>
    <property type="evidence" value="ECO:0007669"/>
    <property type="project" value="UniProtKB-KW"/>
</dbReference>
<dbReference type="Proteomes" id="UP000268908">
    <property type="component" value="Unassembled WGS sequence"/>
</dbReference>
<dbReference type="InterPro" id="IPR058031">
    <property type="entry name" value="AAA_lid_NorR"/>
</dbReference>
<keyword evidence="3" id="KW-0067">ATP-binding</keyword>
<keyword evidence="6" id="KW-0804">Transcription</keyword>
<dbReference type="PANTHER" id="PTHR32071:SF17">
    <property type="entry name" value="TRANSCRIPTIONAL REGULATOR (NTRC FAMILY)"/>
    <property type="match status" value="1"/>
</dbReference>
<dbReference type="PROSITE" id="PS50045">
    <property type="entry name" value="SIGMA54_INTERACT_4"/>
    <property type="match status" value="1"/>
</dbReference>
<dbReference type="SMART" id="SM00448">
    <property type="entry name" value="REC"/>
    <property type="match status" value="1"/>
</dbReference>
<keyword evidence="11" id="KW-1185">Reference proteome</keyword>
<gene>
    <name evidence="10" type="ORF">DFR35_0792</name>
</gene>
<reference evidence="10 11" key="1">
    <citation type="submission" date="2018-10" db="EMBL/GenBank/DDBJ databases">
        <title>Genomic Encyclopedia of Type Strains, Phase IV (KMG-IV): sequencing the most valuable type-strain genomes for metagenomic binning, comparative biology and taxonomic classification.</title>
        <authorList>
            <person name="Goeker M."/>
        </authorList>
    </citation>
    <scope>NUCLEOTIDE SEQUENCE [LARGE SCALE GENOMIC DNA]</scope>
    <source>
        <strain evidence="10 11">DSM 26916</strain>
    </source>
</reference>
<dbReference type="Gene3D" id="1.10.10.60">
    <property type="entry name" value="Homeodomain-like"/>
    <property type="match status" value="1"/>
</dbReference>
<keyword evidence="1 7" id="KW-0597">Phosphoprotein</keyword>
<keyword evidence="10" id="KW-0238">DNA-binding</keyword>
<dbReference type="SUPFAM" id="SSF52172">
    <property type="entry name" value="CheY-like"/>
    <property type="match status" value="1"/>
</dbReference>
<evidence type="ECO:0000313" key="11">
    <source>
        <dbReference type="Proteomes" id="UP000268908"/>
    </source>
</evidence>
<feature type="modified residue" description="4-aspartylphosphate" evidence="7">
    <location>
        <position position="52"/>
    </location>
</feature>
<evidence type="ECO:0000256" key="2">
    <source>
        <dbReference type="ARBA" id="ARBA00022741"/>
    </source>
</evidence>
<dbReference type="GO" id="GO:0005524">
    <property type="term" value="F:ATP binding"/>
    <property type="evidence" value="ECO:0007669"/>
    <property type="project" value="UniProtKB-KW"/>
</dbReference>
<dbReference type="AlphaFoldDB" id="A0A497XPE4"/>
<evidence type="ECO:0000256" key="5">
    <source>
        <dbReference type="ARBA" id="ARBA00023015"/>
    </source>
</evidence>
<evidence type="ECO:0000256" key="1">
    <source>
        <dbReference type="ARBA" id="ARBA00022553"/>
    </source>
</evidence>
<dbReference type="InterPro" id="IPR001789">
    <property type="entry name" value="Sig_transdc_resp-reg_receiver"/>
</dbReference>
<dbReference type="Gene3D" id="3.40.50.2300">
    <property type="match status" value="1"/>
</dbReference>
<evidence type="ECO:0000259" key="9">
    <source>
        <dbReference type="PROSITE" id="PS50110"/>
    </source>
</evidence>
<keyword evidence="5" id="KW-0805">Transcription regulation</keyword>
<dbReference type="InterPro" id="IPR009057">
    <property type="entry name" value="Homeodomain-like_sf"/>
</dbReference>
<dbReference type="Pfam" id="PF00072">
    <property type="entry name" value="Response_reg"/>
    <property type="match status" value="1"/>
</dbReference>
<proteinExistence type="predicted"/>
<dbReference type="InterPro" id="IPR011006">
    <property type="entry name" value="CheY-like_superfamily"/>
</dbReference>